<dbReference type="SMART" id="SM00823">
    <property type="entry name" value="PKS_PP"/>
    <property type="match status" value="1"/>
</dbReference>
<name>A0A7W8A8S2_9ACTN</name>
<evidence type="ECO:0000313" key="5">
    <source>
        <dbReference type="EMBL" id="MBB5080358.1"/>
    </source>
</evidence>
<dbReference type="InterPro" id="IPR023213">
    <property type="entry name" value="CAT-like_dom_sf"/>
</dbReference>
<dbReference type="PROSITE" id="PS00012">
    <property type="entry name" value="PHOSPHOPANTETHEINE"/>
    <property type="match status" value="1"/>
</dbReference>
<proteinExistence type="predicted"/>
<dbReference type="GO" id="GO:0008610">
    <property type="term" value="P:lipid biosynthetic process"/>
    <property type="evidence" value="ECO:0007669"/>
    <property type="project" value="UniProtKB-ARBA"/>
</dbReference>
<dbReference type="InterPro" id="IPR001242">
    <property type="entry name" value="Condensation_dom"/>
</dbReference>
<evidence type="ECO:0000256" key="3">
    <source>
        <dbReference type="ARBA" id="ARBA00022553"/>
    </source>
</evidence>
<evidence type="ECO:0000259" key="4">
    <source>
        <dbReference type="PROSITE" id="PS50075"/>
    </source>
</evidence>
<dbReference type="PANTHER" id="PTHR45527:SF1">
    <property type="entry name" value="FATTY ACID SYNTHASE"/>
    <property type="match status" value="1"/>
</dbReference>
<dbReference type="FunFam" id="1.10.1200.10:FF:000016">
    <property type="entry name" value="Non-ribosomal peptide synthase"/>
    <property type="match status" value="1"/>
</dbReference>
<sequence>MTEATFTQHGMWIMETMGAGSAYHMPLTVRFAAPPDPERLAAAVTRLVERHPLLACAVEERSGVPHLIPAALRPALDAQPVDGPFDLEKGPLIRFTLAGDRLLVLAHHLVFDGQSKDVLVADLAAFYEGREPGPLQALDVAADQRERVAAQLEDAKAFWSARWREPGEVAVPGGRLRSRRASEGGVLEFTLEPPELPGLTRFEVVLAALHTLLRSYGNEHVVTAVDLSTRTPAETGRIGAFVNEVPVFGEPSPDASFADFAAALRAELRLVYGYREVPVARAVPGIRPHAALAPVSVSYRKAGPEIPGWQVEWLAFNQAVRGALQLQLLDGPGGLTASLRHDPQELPDPGRVAADLQALLARIEPGRSLKDLAPFHDLAAATPEASRQEAAEAAPDDPLLAEITAIWEEVLKFSPVEPHDDIFDLGGHSLTITQIIARIRKRLGVEIELDDFFDNPTIAGLVEVMRR</sequence>
<dbReference type="GO" id="GO:0043041">
    <property type="term" value="P:amino acid activation for nonribosomal peptide biosynthetic process"/>
    <property type="evidence" value="ECO:0007669"/>
    <property type="project" value="TreeGrafter"/>
</dbReference>
<dbReference type="PROSITE" id="PS50075">
    <property type="entry name" value="CARRIER"/>
    <property type="match status" value="1"/>
</dbReference>
<dbReference type="GO" id="GO:0003824">
    <property type="term" value="F:catalytic activity"/>
    <property type="evidence" value="ECO:0007669"/>
    <property type="project" value="InterPro"/>
</dbReference>
<dbReference type="AlphaFoldDB" id="A0A7W8A8S2"/>
<dbReference type="InterPro" id="IPR006162">
    <property type="entry name" value="Ppantetheine_attach_site"/>
</dbReference>
<protein>
    <submittedName>
        <fullName evidence="5">Acyl carrier protein</fullName>
    </submittedName>
</protein>
<dbReference type="GO" id="GO:0005737">
    <property type="term" value="C:cytoplasm"/>
    <property type="evidence" value="ECO:0007669"/>
    <property type="project" value="TreeGrafter"/>
</dbReference>
<keyword evidence="3" id="KW-0597">Phosphoprotein</keyword>
<reference evidence="5 6" key="1">
    <citation type="submission" date="2020-08" db="EMBL/GenBank/DDBJ databases">
        <title>Genomic Encyclopedia of Type Strains, Phase IV (KMG-IV): sequencing the most valuable type-strain genomes for metagenomic binning, comparative biology and taxonomic classification.</title>
        <authorList>
            <person name="Goeker M."/>
        </authorList>
    </citation>
    <scope>NUCLEOTIDE SEQUENCE [LARGE SCALE GENOMIC DNA]</scope>
    <source>
        <strain evidence="5 6">DSM 45385</strain>
    </source>
</reference>
<dbReference type="Gene3D" id="3.30.559.10">
    <property type="entry name" value="Chloramphenicol acetyltransferase-like domain"/>
    <property type="match status" value="1"/>
</dbReference>
<dbReference type="Proteomes" id="UP000568380">
    <property type="component" value="Unassembled WGS sequence"/>
</dbReference>
<dbReference type="Gene3D" id="3.30.559.30">
    <property type="entry name" value="Nonribosomal peptide synthetase, condensation domain"/>
    <property type="match status" value="1"/>
</dbReference>
<keyword evidence="6" id="KW-1185">Reference proteome</keyword>
<dbReference type="Gene3D" id="1.10.1200.10">
    <property type="entry name" value="ACP-like"/>
    <property type="match status" value="1"/>
</dbReference>
<dbReference type="GO" id="GO:0072330">
    <property type="term" value="P:monocarboxylic acid biosynthetic process"/>
    <property type="evidence" value="ECO:0007669"/>
    <property type="project" value="UniProtKB-ARBA"/>
</dbReference>
<dbReference type="InterPro" id="IPR020806">
    <property type="entry name" value="PKS_PP-bd"/>
</dbReference>
<dbReference type="Pfam" id="PF00550">
    <property type="entry name" value="PP-binding"/>
    <property type="match status" value="1"/>
</dbReference>
<dbReference type="SUPFAM" id="SSF52777">
    <property type="entry name" value="CoA-dependent acyltransferases"/>
    <property type="match status" value="2"/>
</dbReference>
<dbReference type="Pfam" id="PF00668">
    <property type="entry name" value="Condensation"/>
    <property type="match status" value="1"/>
</dbReference>
<dbReference type="GO" id="GO:0044550">
    <property type="term" value="P:secondary metabolite biosynthetic process"/>
    <property type="evidence" value="ECO:0007669"/>
    <property type="project" value="TreeGrafter"/>
</dbReference>
<dbReference type="SUPFAM" id="SSF47336">
    <property type="entry name" value="ACP-like"/>
    <property type="match status" value="1"/>
</dbReference>
<dbReference type="PANTHER" id="PTHR45527">
    <property type="entry name" value="NONRIBOSOMAL PEPTIDE SYNTHETASE"/>
    <property type="match status" value="1"/>
</dbReference>
<dbReference type="RefSeq" id="WP_221340946.1">
    <property type="nucleotide sequence ID" value="NZ_JACHIN010000008.1"/>
</dbReference>
<dbReference type="GO" id="GO:0031177">
    <property type="term" value="F:phosphopantetheine binding"/>
    <property type="evidence" value="ECO:0007669"/>
    <property type="project" value="InterPro"/>
</dbReference>
<evidence type="ECO:0000256" key="1">
    <source>
        <dbReference type="ARBA" id="ARBA00001957"/>
    </source>
</evidence>
<keyword evidence="2" id="KW-0596">Phosphopantetheine</keyword>
<evidence type="ECO:0000313" key="6">
    <source>
        <dbReference type="Proteomes" id="UP000568380"/>
    </source>
</evidence>
<organism evidence="5 6">
    <name type="scientific">Nonomuraea endophytica</name>
    <dbReference type="NCBI Taxonomy" id="714136"/>
    <lineage>
        <taxon>Bacteria</taxon>
        <taxon>Bacillati</taxon>
        <taxon>Actinomycetota</taxon>
        <taxon>Actinomycetes</taxon>
        <taxon>Streptosporangiales</taxon>
        <taxon>Streptosporangiaceae</taxon>
        <taxon>Nonomuraea</taxon>
    </lineage>
</organism>
<dbReference type="InterPro" id="IPR009081">
    <property type="entry name" value="PP-bd_ACP"/>
</dbReference>
<dbReference type="EMBL" id="JACHIN010000008">
    <property type="protein sequence ID" value="MBB5080358.1"/>
    <property type="molecule type" value="Genomic_DNA"/>
</dbReference>
<feature type="domain" description="Carrier" evidence="4">
    <location>
        <begin position="394"/>
        <end position="467"/>
    </location>
</feature>
<comment type="cofactor">
    <cofactor evidence="1">
        <name>pantetheine 4'-phosphate</name>
        <dbReference type="ChEBI" id="CHEBI:47942"/>
    </cofactor>
</comment>
<accession>A0A7W8A8S2</accession>
<evidence type="ECO:0000256" key="2">
    <source>
        <dbReference type="ARBA" id="ARBA00022450"/>
    </source>
</evidence>
<gene>
    <name evidence="5" type="ORF">HNR40_005845</name>
</gene>
<comment type="caution">
    <text evidence="5">The sequence shown here is derived from an EMBL/GenBank/DDBJ whole genome shotgun (WGS) entry which is preliminary data.</text>
</comment>
<dbReference type="InterPro" id="IPR036736">
    <property type="entry name" value="ACP-like_sf"/>
</dbReference>